<sequence>MKAEKDPFNISTDARQENDVIDDNEMQENVEFYLMNPTKENTNYGISEASEVKLEMNGYKNYVPVPDYIQKYFDDNCENVDKNERQNAESPKYVFGGGIKNVDDISGGLGPFGTPASCMKKQYVDKVKLMVMLRDSLNQFFKENRHVNDEQRKELIVYGWLQIGVELNLYAMDWVGSGIYRFGKVDKCLLPVDEDDSNILDDVYCILISLESKLLESEKVIKKIMQKNTKNKRRRNDTENSPNLNKNRTPK</sequence>
<feature type="compositionally biased region" description="Polar residues" evidence="1">
    <location>
        <begin position="239"/>
        <end position="251"/>
    </location>
</feature>
<dbReference type="EMBL" id="CAJVPQ010000843">
    <property type="protein sequence ID" value="CAG8514164.1"/>
    <property type="molecule type" value="Genomic_DNA"/>
</dbReference>
<evidence type="ECO:0000313" key="2">
    <source>
        <dbReference type="EMBL" id="CAG8514164.1"/>
    </source>
</evidence>
<reference evidence="2" key="1">
    <citation type="submission" date="2021-06" db="EMBL/GenBank/DDBJ databases">
        <authorList>
            <person name="Kallberg Y."/>
            <person name="Tangrot J."/>
            <person name="Rosling A."/>
        </authorList>
    </citation>
    <scope>NUCLEOTIDE SEQUENCE</scope>
    <source>
        <strain evidence="2">UK204</strain>
    </source>
</reference>
<organism evidence="2 3">
    <name type="scientific">Funneliformis caledonium</name>
    <dbReference type="NCBI Taxonomy" id="1117310"/>
    <lineage>
        <taxon>Eukaryota</taxon>
        <taxon>Fungi</taxon>
        <taxon>Fungi incertae sedis</taxon>
        <taxon>Mucoromycota</taxon>
        <taxon>Glomeromycotina</taxon>
        <taxon>Glomeromycetes</taxon>
        <taxon>Glomerales</taxon>
        <taxon>Glomeraceae</taxon>
        <taxon>Funneliformis</taxon>
    </lineage>
</organism>
<feature type="region of interest" description="Disordered" evidence="1">
    <location>
        <begin position="226"/>
        <end position="251"/>
    </location>
</feature>
<protein>
    <submittedName>
        <fullName evidence="2">4821_t:CDS:1</fullName>
    </submittedName>
</protein>
<feature type="compositionally biased region" description="Basic residues" evidence="1">
    <location>
        <begin position="226"/>
        <end position="235"/>
    </location>
</feature>
<evidence type="ECO:0000313" key="3">
    <source>
        <dbReference type="Proteomes" id="UP000789570"/>
    </source>
</evidence>
<name>A0A9N9F7H6_9GLOM</name>
<evidence type="ECO:0000256" key="1">
    <source>
        <dbReference type="SAM" id="MobiDB-lite"/>
    </source>
</evidence>
<proteinExistence type="predicted"/>
<gene>
    <name evidence="2" type="ORF">FCALED_LOCUS4355</name>
</gene>
<keyword evidence="3" id="KW-1185">Reference proteome</keyword>
<accession>A0A9N9F7H6</accession>
<comment type="caution">
    <text evidence="2">The sequence shown here is derived from an EMBL/GenBank/DDBJ whole genome shotgun (WGS) entry which is preliminary data.</text>
</comment>
<dbReference type="AlphaFoldDB" id="A0A9N9F7H6"/>
<dbReference type="Proteomes" id="UP000789570">
    <property type="component" value="Unassembled WGS sequence"/>
</dbReference>